<dbReference type="InterPro" id="IPR043129">
    <property type="entry name" value="ATPase_NBD"/>
</dbReference>
<gene>
    <name evidence="2" type="ORF">EV189_2135</name>
</gene>
<dbReference type="InterPro" id="IPR000905">
    <property type="entry name" value="Gcp-like_dom"/>
</dbReference>
<dbReference type="GO" id="GO:0005829">
    <property type="term" value="C:cytosol"/>
    <property type="evidence" value="ECO:0007669"/>
    <property type="project" value="TreeGrafter"/>
</dbReference>
<evidence type="ECO:0000259" key="1">
    <source>
        <dbReference type="Pfam" id="PF00814"/>
    </source>
</evidence>
<dbReference type="Gene3D" id="3.30.420.40">
    <property type="match status" value="2"/>
</dbReference>
<comment type="caution">
    <text evidence="2">The sequence shown here is derived from an EMBL/GenBank/DDBJ whole genome shotgun (WGS) entry which is preliminary data.</text>
</comment>
<dbReference type="OrthoDB" id="9809995at2"/>
<sequence length="212" mass="22197">MLTLALDTATAAVSVAVARGDEVLAERSVPEARRHAELLAPLVAEVLGAAGVDRTELEQIVTGVGPGPFTGLRVGIVTARTLAAVLGVPVLGVCSLDLVALGSGLRGEFRVVTDARRKEVYWADYRWTGDHPERLRGPDVARPADLDGDLPSVGEGVRLYPDAFAQAGEPLQPGAADACRWVAAGLPTLDAAPLYLRRPDAVEPGARKPVLS</sequence>
<protein>
    <submittedName>
        <fullName evidence="2">tRNA threonylcarbamoyl adenosine modification protein YeaZ</fullName>
    </submittedName>
</protein>
<dbReference type="SUPFAM" id="SSF53067">
    <property type="entry name" value="Actin-like ATPase domain"/>
    <property type="match status" value="2"/>
</dbReference>
<name>A0A4Q7NTW4_9ACTN</name>
<reference evidence="2 3" key="1">
    <citation type="submission" date="2019-02" db="EMBL/GenBank/DDBJ databases">
        <title>Genomic Encyclopedia of Type Strains, Phase IV (KMG-IV): sequencing the most valuable type-strain genomes for metagenomic binning, comparative biology and taxonomic classification.</title>
        <authorList>
            <person name="Goeker M."/>
        </authorList>
    </citation>
    <scope>NUCLEOTIDE SEQUENCE [LARGE SCALE GENOMIC DNA]</scope>
    <source>
        <strain evidence="2 3">DSM 45622</strain>
    </source>
</reference>
<keyword evidence="3" id="KW-1185">Reference proteome</keyword>
<evidence type="ECO:0000313" key="2">
    <source>
        <dbReference type="EMBL" id="RZS90350.1"/>
    </source>
</evidence>
<dbReference type="Proteomes" id="UP000293638">
    <property type="component" value="Unassembled WGS sequence"/>
</dbReference>
<dbReference type="PANTHER" id="PTHR11735:SF11">
    <property type="entry name" value="TRNA THREONYLCARBAMOYLADENOSINE BIOSYNTHESIS PROTEIN TSAB"/>
    <property type="match status" value="1"/>
</dbReference>
<accession>A0A4Q7NTW4</accession>
<dbReference type="AlphaFoldDB" id="A0A4Q7NTW4"/>
<dbReference type="EMBL" id="SGXD01000002">
    <property type="protein sequence ID" value="RZS90350.1"/>
    <property type="molecule type" value="Genomic_DNA"/>
</dbReference>
<proteinExistence type="predicted"/>
<feature type="domain" description="Gcp-like" evidence="1">
    <location>
        <begin position="32"/>
        <end position="148"/>
    </location>
</feature>
<evidence type="ECO:0000313" key="3">
    <source>
        <dbReference type="Proteomes" id="UP000293638"/>
    </source>
</evidence>
<dbReference type="InterPro" id="IPR022496">
    <property type="entry name" value="T6A_TsaB"/>
</dbReference>
<dbReference type="NCBIfam" id="TIGR03725">
    <property type="entry name" value="T6A_YeaZ"/>
    <property type="match status" value="1"/>
</dbReference>
<dbReference type="RefSeq" id="WP_130492819.1">
    <property type="nucleotide sequence ID" value="NZ_SGXD01000002.1"/>
</dbReference>
<dbReference type="GO" id="GO:0002949">
    <property type="term" value="P:tRNA threonylcarbamoyladenosine modification"/>
    <property type="evidence" value="ECO:0007669"/>
    <property type="project" value="InterPro"/>
</dbReference>
<dbReference type="Pfam" id="PF00814">
    <property type="entry name" value="TsaD"/>
    <property type="match status" value="1"/>
</dbReference>
<organism evidence="2 3">
    <name type="scientific">Motilibacter rhizosphaerae</name>
    <dbReference type="NCBI Taxonomy" id="598652"/>
    <lineage>
        <taxon>Bacteria</taxon>
        <taxon>Bacillati</taxon>
        <taxon>Actinomycetota</taxon>
        <taxon>Actinomycetes</taxon>
        <taxon>Motilibacterales</taxon>
        <taxon>Motilibacteraceae</taxon>
        <taxon>Motilibacter</taxon>
    </lineage>
</organism>
<dbReference type="PANTHER" id="PTHR11735">
    <property type="entry name" value="TRNA N6-ADENOSINE THREONYLCARBAMOYLTRANSFERASE"/>
    <property type="match status" value="1"/>
</dbReference>